<evidence type="ECO:0000256" key="4">
    <source>
        <dbReference type="ARBA" id="ARBA00010763"/>
    </source>
</evidence>
<dbReference type="Proteomes" id="UP000002586">
    <property type="component" value="Chromosome"/>
</dbReference>
<dbReference type="EC" id="2.10.1.1" evidence="11"/>
<dbReference type="Gene3D" id="2.170.190.11">
    <property type="entry name" value="Molybdopterin biosynthesis moea protein, domain 3"/>
    <property type="match status" value="1"/>
</dbReference>
<evidence type="ECO:0000256" key="1">
    <source>
        <dbReference type="ARBA" id="ARBA00001946"/>
    </source>
</evidence>
<reference evidence="13 14" key="2">
    <citation type="journal article" date="2012" name="Int. J. Syst. Evol. Microbiol.">
        <title>Magnetococcus marinus gen. nov., sp. nov., a marine, magnetotactic bacterium that represents a novel lineage (Magnetococcaceae fam. nov.; Magnetococcales ord. nov.) at the base of the Alphaproteobacteria.</title>
        <authorList>
            <person name="Bazylinski D.A."/>
            <person name="Williams T.J."/>
            <person name="Lefevre C.T."/>
            <person name="Berg R.J."/>
            <person name="Zhang C.L."/>
            <person name="Bowser S.S."/>
            <person name="Dean A.J."/>
            <person name="Beveridge T.J."/>
        </authorList>
    </citation>
    <scope>NUCLEOTIDE SEQUENCE [LARGE SCALE GENOMIC DNA]</scope>
    <source>
        <strain evidence="14">ATCC BAA-1437 / JCM 17883 / MC-1</strain>
    </source>
</reference>
<comment type="pathway">
    <text evidence="3 11">Cofactor biosynthesis; molybdopterin biosynthesis.</text>
</comment>
<dbReference type="CDD" id="cd00887">
    <property type="entry name" value="MoeA"/>
    <property type="match status" value="1"/>
</dbReference>
<dbReference type="SUPFAM" id="SSF53218">
    <property type="entry name" value="Molybdenum cofactor biosynthesis proteins"/>
    <property type="match status" value="1"/>
</dbReference>
<dbReference type="KEGG" id="mgm:Mmc1_1496"/>
<evidence type="ECO:0000256" key="7">
    <source>
        <dbReference type="ARBA" id="ARBA00022723"/>
    </source>
</evidence>
<dbReference type="GO" id="GO:0005829">
    <property type="term" value="C:cytosol"/>
    <property type="evidence" value="ECO:0007669"/>
    <property type="project" value="TreeGrafter"/>
</dbReference>
<protein>
    <recommendedName>
        <fullName evidence="11">Molybdopterin molybdenumtransferase</fullName>
        <ecNumber evidence="11">2.10.1.1</ecNumber>
    </recommendedName>
</protein>
<dbReference type="AlphaFoldDB" id="A0L7R2"/>
<dbReference type="NCBIfam" id="TIGR00177">
    <property type="entry name" value="molyb_syn"/>
    <property type="match status" value="1"/>
</dbReference>
<dbReference type="Gene3D" id="3.90.105.10">
    <property type="entry name" value="Molybdopterin biosynthesis moea protein, domain 2"/>
    <property type="match status" value="1"/>
</dbReference>
<keyword evidence="7 11" id="KW-0479">Metal-binding</keyword>
<dbReference type="InterPro" id="IPR005110">
    <property type="entry name" value="MoeA_linker/N"/>
</dbReference>
<evidence type="ECO:0000256" key="10">
    <source>
        <dbReference type="ARBA" id="ARBA00047317"/>
    </source>
</evidence>
<dbReference type="OrthoDB" id="9804758at2"/>
<dbReference type="InterPro" id="IPR038987">
    <property type="entry name" value="MoeA-like"/>
</dbReference>
<sequence length="401" mass="42506">MIAFEEARARVLQSVTPMLQSEMVPVHEALGRVLGQGAVAEFAVPNHDNSAMDGYGIRHADLHPQDAVTLHVCADLPAGDRLSQAIGAGQAVRIMTGAPIPAGVDCVVMQEVVQRVGDQVTIPAGQALGQNIRPAGEDIAKGALYLNKGVRLTPAQLGLLTSMGQTSVAVFKRPRVAVLSTGNEVVRVGNPLRPGQVYDSNRTTLLTALQALGVEVVDLGLVRDDRAAIREALERGASQADAVISSGGVSVGDYDLVKAVLQELGQIDFWKVNMKPGKPQAYGTLGQARFFGLPGNPVSALAVFLLVVRPALLKMMGVAEYVPPLLRLPLLEGRLRKKNNRVDFQRGLIRYDAQQPGVVSTGGQGSGMLSSMAAADCFIVLPAEAVDYAPGELVTVQRIDY</sequence>
<dbReference type="Pfam" id="PF00994">
    <property type="entry name" value="MoCF_biosynth"/>
    <property type="match status" value="1"/>
</dbReference>
<dbReference type="Gene3D" id="3.40.980.10">
    <property type="entry name" value="MoaB/Mog-like domain"/>
    <property type="match status" value="1"/>
</dbReference>
<accession>A0L7R2</accession>
<dbReference type="InterPro" id="IPR036425">
    <property type="entry name" value="MoaB/Mog-like_dom_sf"/>
</dbReference>
<comment type="similarity">
    <text evidence="4 11">Belongs to the MoeA family.</text>
</comment>
<keyword evidence="14" id="KW-1185">Reference proteome</keyword>
<feature type="domain" description="MoaB/Mog" evidence="12">
    <location>
        <begin position="177"/>
        <end position="314"/>
    </location>
</feature>
<evidence type="ECO:0000256" key="6">
    <source>
        <dbReference type="ARBA" id="ARBA00022679"/>
    </source>
</evidence>
<evidence type="ECO:0000313" key="13">
    <source>
        <dbReference type="EMBL" id="ABK44005.1"/>
    </source>
</evidence>
<dbReference type="NCBIfam" id="NF045515">
    <property type="entry name" value="Glp_gephyrin"/>
    <property type="match status" value="1"/>
</dbReference>
<evidence type="ECO:0000256" key="2">
    <source>
        <dbReference type="ARBA" id="ARBA00002901"/>
    </source>
</evidence>
<dbReference type="InterPro" id="IPR005111">
    <property type="entry name" value="MoeA_C_domain_IV"/>
</dbReference>
<keyword evidence="5 11" id="KW-0500">Molybdenum</keyword>
<dbReference type="EMBL" id="CP000471">
    <property type="protein sequence ID" value="ABK44005.1"/>
    <property type="molecule type" value="Genomic_DNA"/>
</dbReference>
<dbReference type="HOGENOM" id="CLU_010186_7_0_5"/>
<proteinExistence type="inferred from homology"/>
<dbReference type="PANTHER" id="PTHR10192:SF5">
    <property type="entry name" value="GEPHYRIN"/>
    <property type="match status" value="1"/>
</dbReference>
<comment type="function">
    <text evidence="2 11">Catalyzes the insertion of molybdate into adenylated molybdopterin with the concomitant release of AMP.</text>
</comment>
<keyword evidence="6 11" id="KW-0808">Transferase</keyword>
<dbReference type="GO" id="GO:0061599">
    <property type="term" value="F:molybdopterin molybdotransferase activity"/>
    <property type="evidence" value="ECO:0007669"/>
    <property type="project" value="UniProtKB-UniRule"/>
</dbReference>
<dbReference type="SUPFAM" id="SSF63882">
    <property type="entry name" value="MoeA N-terminal region -like"/>
    <property type="match status" value="1"/>
</dbReference>
<dbReference type="UniPathway" id="UPA00344"/>
<evidence type="ECO:0000259" key="12">
    <source>
        <dbReference type="SMART" id="SM00852"/>
    </source>
</evidence>
<dbReference type="SUPFAM" id="SSF63867">
    <property type="entry name" value="MoeA C-terminal domain-like"/>
    <property type="match status" value="1"/>
</dbReference>
<gene>
    <name evidence="13" type="ordered locus">Mmc1_1496</name>
</gene>
<evidence type="ECO:0000256" key="9">
    <source>
        <dbReference type="ARBA" id="ARBA00023150"/>
    </source>
</evidence>
<comment type="cofactor">
    <cofactor evidence="1 11">
        <name>Mg(2+)</name>
        <dbReference type="ChEBI" id="CHEBI:18420"/>
    </cofactor>
</comment>
<comment type="catalytic activity">
    <reaction evidence="10">
        <text>adenylyl-molybdopterin + molybdate = Mo-molybdopterin + AMP + H(+)</text>
        <dbReference type="Rhea" id="RHEA:35047"/>
        <dbReference type="ChEBI" id="CHEBI:15378"/>
        <dbReference type="ChEBI" id="CHEBI:36264"/>
        <dbReference type="ChEBI" id="CHEBI:62727"/>
        <dbReference type="ChEBI" id="CHEBI:71302"/>
        <dbReference type="ChEBI" id="CHEBI:456215"/>
        <dbReference type="EC" id="2.10.1.1"/>
    </reaction>
</comment>
<dbReference type="Pfam" id="PF03453">
    <property type="entry name" value="MoeA_N"/>
    <property type="match status" value="1"/>
</dbReference>
<dbReference type="Gene3D" id="2.40.340.10">
    <property type="entry name" value="MoeA, C-terminal, domain IV"/>
    <property type="match status" value="1"/>
</dbReference>
<name>A0L7R2_MAGMM</name>
<dbReference type="InterPro" id="IPR036135">
    <property type="entry name" value="MoeA_linker/N_sf"/>
</dbReference>
<evidence type="ECO:0000256" key="5">
    <source>
        <dbReference type="ARBA" id="ARBA00022505"/>
    </source>
</evidence>
<dbReference type="SMART" id="SM00852">
    <property type="entry name" value="MoCF_biosynth"/>
    <property type="match status" value="1"/>
</dbReference>
<organism evidence="13 14">
    <name type="scientific">Magnetococcus marinus (strain ATCC BAA-1437 / JCM 17883 / MC-1)</name>
    <dbReference type="NCBI Taxonomy" id="156889"/>
    <lineage>
        <taxon>Bacteria</taxon>
        <taxon>Pseudomonadati</taxon>
        <taxon>Pseudomonadota</taxon>
        <taxon>Magnetococcia</taxon>
        <taxon>Magnetococcales</taxon>
        <taxon>Magnetococcaceae</taxon>
        <taxon>Magnetococcus</taxon>
    </lineage>
</organism>
<dbReference type="eggNOG" id="COG0303">
    <property type="taxonomic scope" value="Bacteria"/>
</dbReference>
<dbReference type="GO" id="GO:0046872">
    <property type="term" value="F:metal ion binding"/>
    <property type="evidence" value="ECO:0007669"/>
    <property type="project" value="UniProtKB-UniRule"/>
</dbReference>
<evidence type="ECO:0000256" key="11">
    <source>
        <dbReference type="RuleBase" id="RU365090"/>
    </source>
</evidence>
<dbReference type="STRING" id="156889.Mmc1_1496"/>
<dbReference type="FunFam" id="3.40.980.10:FF:000004">
    <property type="entry name" value="Molybdopterin molybdenumtransferase"/>
    <property type="match status" value="1"/>
</dbReference>
<keyword evidence="9 11" id="KW-0501">Molybdenum cofactor biosynthesis</keyword>
<evidence type="ECO:0000256" key="3">
    <source>
        <dbReference type="ARBA" id="ARBA00005046"/>
    </source>
</evidence>
<dbReference type="InterPro" id="IPR036688">
    <property type="entry name" value="MoeA_C_domain_IV_sf"/>
</dbReference>
<reference evidence="14" key="1">
    <citation type="journal article" date="2009" name="Appl. Environ. Microbiol.">
        <title>Complete genome sequence of the chemolithoautotrophic marine magnetotactic coccus strain MC-1.</title>
        <authorList>
            <person name="Schubbe S."/>
            <person name="Williams T.J."/>
            <person name="Xie G."/>
            <person name="Kiss H.E."/>
            <person name="Brettin T.S."/>
            <person name="Martinez D."/>
            <person name="Ross C.A."/>
            <person name="Schuler D."/>
            <person name="Cox B.L."/>
            <person name="Nealson K.H."/>
            <person name="Bazylinski D.A."/>
        </authorList>
    </citation>
    <scope>NUCLEOTIDE SEQUENCE [LARGE SCALE GENOMIC DNA]</scope>
    <source>
        <strain evidence="14">ATCC BAA-1437 / JCM 17883 / MC-1</strain>
    </source>
</reference>
<dbReference type="GO" id="GO:0006777">
    <property type="term" value="P:Mo-molybdopterin cofactor biosynthetic process"/>
    <property type="evidence" value="ECO:0007669"/>
    <property type="project" value="UniProtKB-UniRule"/>
</dbReference>
<dbReference type="PANTHER" id="PTHR10192">
    <property type="entry name" value="MOLYBDOPTERIN BIOSYNTHESIS PROTEIN"/>
    <property type="match status" value="1"/>
</dbReference>
<keyword evidence="8 11" id="KW-0460">Magnesium</keyword>
<evidence type="ECO:0000313" key="14">
    <source>
        <dbReference type="Proteomes" id="UP000002586"/>
    </source>
</evidence>
<dbReference type="InterPro" id="IPR001453">
    <property type="entry name" value="MoaB/Mog_dom"/>
</dbReference>
<dbReference type="RefSeq" id="WP_011713158.1">
    <property type="nucleotide sequence ID" value="NC_008576.1"/>
</dbReference>
<evidence type="ECO:0000256" key="8">
    <source>
        <dbReference type="ARBA" id="ARBA00022842"/>
    </source>
</evidence>
<dbReference type="Pfam" id="PF03454">
    <property type="entry name" value="MoeA_C"/>
    <property type="match status" value="1"/>
</dbReference>